<evidence type="ECO:0000256" key="4">
    <source>
        <dbReference type="SAM" id="Phobius"/>
    </source>
</evidence>
<dbReference type="InterPro" id="IPR003599">
    <property type="entry name" value="Ig_sub"/>
</dbReference>
<dbReference type="InParanoid" id="A0A671TJT4"/>
<dbReference type="GO" id="GO:0004888">
    <property type="term" value="F:transmembrane signaling receptor activity"/>
    <property type="evidence" value="ECO:0007669"/>
    <property type="project" value="TreeGrafter"/>
</dbReference>
<dbReference type="SUPFAM" id="SSF48726">
    <property type="entry name" value="Immunoglobulin"/>
    <property type="match status" value="3"/>
</dbReference>
<evidence type="ECO:0000313" key="7">
    <source>
        <dbReference type="Ensembl" id="ENSSAUP00010002283.1"/>
    </source>
</evidence>
<keyword evidence="3" id="KW-0325">Glycoprotein</keyword>
<keyword evidence="8" id="KW-1185">Reference proteome</keyword>
<dbReference type="InterPro" id="IPR040878">
    <property type="entry name" value="IL-40-like_Ig"/>
</dbReference>
<evidence type="ECO:0000256" key="1">
    <source>
        <dbReference type="ARBA" id="ARBA00022729"/>
    </source>
</evidence>
<dbReference type="SMART" id="SM00409">
    <property type="entry name" value="IG"/>
    <property type="match status" value="5"/>
</dbReference>
<dbReference type="PANTHER" id="PTHR11481:SF60">
    <property type="entry name" value="IG-LIKE DOMAIN-CONTAINING PROTEIN"/>
    <property type="match status" value="1"/>
</dbReference>
<keyword evidence="4" id="KW-0472">Membrane</keyword>
<dbReference type="GO" id="GO:0007166">
    <property type="term" value="P:cell surface receptor signaling pathway"/>
    <property type="evidence" value="ECO:0007669"/>
    <property type="project" value="TreeGrafter"/>
</dbReference>
<evidence type="ECO:0000256" key="2">
    <source>
        <dbReference type="ARBA" id="ARBA00023157"/>
    </source>
</evidence>
<feature type="domain" description="Ig-like" evidence="6">
    <location>
        <begin position="498"/>
        <end position="586"/>
    </location>
</feature>
<keyword evidence="4" id="KW-1133">Transmembrane helix</keyword>
<keyword evidence="2" id="KW-1015">Disulfide bond</keyword>
<feature type="transmembrane region" description="Helical" evidence="4">
    <location>
        <begin position="597"/>
        <end position="618"/>
    </location>
</feature>
<dbReference type="GO" id="GO:0006955">
    <property type="term" value="P:immune response"/>
    <property type="evidence" value="ECO:0007669"/>
    <property type="project" value="TreeGrafter"/>
</dbReference>
<dbReference type="Ensembl" id="ENSSAUT00010002400.1">
    <property type="protein sequence ID" value="ENSSAUP00010002283.1"/>
    <property type="gene ID" value="ENSSAUG00010001113.1"/>
</dbReference>
<evidence type="ECO:0000259" key="6">
    <source>
        <dbReference type="PROSITE" id="PS50835"/>
    </source>
</evidence>
<proteinExistence type="predicted"/>
<dbReference type="GeneTree" id="ENSGT01140000282577"/>
<keyword evidence="4" id="KW-0812">Transmembrane</keyword>
<dbReference type="Pfam" id="PF13927">
    <property type="entry name" value="Ig_3"/>
    <property type="match status" value="1"/>
</dbReference>
<sequence>MGLLILLTSTLLYSYFHPGRVVDAQRLFILKDITLTIEPSKDVKRGTNVSLRCKATVSQSETWELRREYTVYKDNNLIYNKTSISEEILYPLGEARVANSGKYRCEINIDDKPQRPSETQKLTVTGLSKPQLRLNKGVVKEGEEITATCIAPGEMGSFFFYIYEDSNEIKEKQVSSNQAEFKLRFSSVNRRRIHCTYTVLITPYSVKSEESNNVTVSVKELPITIDLDIDPVTRVYEGDQLNILCKVNGLQHSDESVRLLLIQGIQILSSGLTNVSHSMVAQANYAEEFECKFEMGNVVKTATKTISVIELFSAPTLTVSPDEVFQRDDVTLTCKSESYASERLSEDELTYTLDPPQTPQTPSRKGVFSVKSLRIETNYTCVAEAMRIKKRSKTLTVRPKIFVSTPKISVVGRAILGQPVKILCQSDIGSLPINYTLFKDFVEVSTISINRSSQQAHFEVNITSPEDIKQYICEASNNHRHNKQPLSEKLNAIVIVPPSYAELMAVPDESGIYEGDDLYLLCRADGTPPVTFKWYHVGNNLPLYTNTSNDYSSSYQVPSVSKEHNGRYYCEAFNHVNKVVRSEEVTIEVQMVLWKKALIGGFCLLAVSVLVVVCVLCFRSKRGKRDGAAELSVKPSSPKSDDTLTVTLTHDTEVYNADKVVMDSGAAVSVWTKRPPEEDVAIDEESSMVTKEPDVEYTEVVHPRPVDPARGPADYHDYHGSVEYAELNGEQPEVNHYHPEVNNFQDLPMPVD</sequence>
<dbReference type="GO" id="GO:0009897">
    <property type="term" value="C:external side of plasma membrane"/>
    <property type="evidence" value="ECO:0007669"/>
    <property type="project" value="TreeGrafter"/>
</dbReference>
<organism evidence="7 8">
    <name type="scientific">Sparus aurata</name>
    <name type="common">Gilthead sea bream</name>
    <dbReference type="NCBI Taxonomy" id="8175"/>
    <lineage>
        <taxon>Eukaryota</taxon>
        <taxon>Metazoa</taxon>
        <taxon>Chordata</taxon>
        <taxon>Craniata</taxon>
        <taxon>Vertebrata</taxon>
        <taxon>Euteleostomi</taxon>
        <taxon>Actinopterygii</taxon>
        <taxon>Neopterygii</taxon>
        <taxon>Teleostei</taxon>
        <taxon>Neoteleostei</taxon>
        <taxon>Acanthomorphata</taxon>
        <taxon>Eupercaria</taxon>
        <taxon>Spariformes</taxon>
        <taxon>Sparidae</taxon>
        <taxon>Sparus</taxon>
    </lineage>
</organism>
<reference evidence="7" key="2">
    <citation type="submission" date="2025-08" db="UniProtKB">
        <authorList>
            <consortium name="Ensembl"/>
        </authorList>
    </citation>
    <scope>IDENTIFICATION</scope>
</reference>
<evidence type="ECO:0000313" key="8">
    <source>
        <dbReference type="Proteomes" id="UP000472265"/>
    </source>
</evidence>
<dbReference type="Pfam" id="PF17736">
    <property type="entry name" value="Ig_C17orf99"/>
    <property type="match status" value="1"/>
</dbReference>
<feature type="domain" description="Ig-like" evidence="6">
    <location>
        <begin position="406"/>
        <end position="491"/>
    </location>
</feature>
<feature type="domain" description="Ig-like" evidence="6">
    <location>
        <begin position="315"/>
        <end position="396"/>
    </location>
</feature>
<dbReference type="InterPro" id="IPR050488">
    <property type="entry name" value="Ig_Fc_receptor"/>
</dbReference>
<dbReference type="Pfam" id="PF13895">
    <property type="entry name" value="Ig_2"/>
    <property type="match status" value="1"/>
</dbReference>
<name>A0A671TJT4_SPAAU</name>
<dbReference type="InterPro" id="IPR036179">
    <property type="entry name" value="Ig-like_dom_sf"/>
</dbReference>
<reference evidence="7" key="1">
    <citation type="submission" date="2021-04" db="EMBL/GenBank/DDBJ databases">
        <authorList>
            <consortium name="Wellcome Sanger Institute Data Sharing"/>
        </authorList>
    </citation>
    <scope>NUCLEOTIDE SEQUENCE [LARGE SCALE GENOMIC DNA]</scope>
</reference>
<keyword evidence="1 5" id="KW-0732">Signal</keyword>
<dbReference type="PANTHER" id="PTHR11481">
    <property type="entry name" value="IMMUNOGLOBULIN FC RECEPTOR"/>
    <property type="match status" value="1"/>
</dbReference>
<dbReference type="CDD" id="cd00096">
    <property type="entry name" value="Ig"/>
    <property type="match status" value="1"/>
</dbReference>
<gene>
    <name evidence="7" type="primary">pecam1b</name>
</gene>
<dbReference type="Gene3D" id="2.60.40.10">
    <property type="entry name" value="Immunoglobulins"/>
    <property type="match status" value="5"/>
</dbReference>
<feature type="signal peptide" evidence="5">
    <location>
        <begin position="1"/>
        <end position="24"/>
    </location>
</feature>
<protein>
    <submittedName>
        <fullName evidence="7">Platelet endothelial cell adhesion molecule-like</fullName>
    </submittedName>
</protein>
<dbReference type="PROSITE" id="PS50835">
    <property type="entry name" value="IG_LIKE"/>
    <property type="match status" value="3"/>
</dbReference>
<accession>A0A671TJT4</accession>
<reference evidence="7" key="3">
    <citation type="submission" date="2025-09" db="UniProtKB">
        <authorList>
            <consortium name="Ensembl"/>
        </authorList>
    </citation>
    <scope>IDENTIFICATION</scope>
</reference>
<dbReference type="InterPro" id="IPR013783">
    <property type="entry name" value="Ig-like_fold"/>
</dbReference>
<dbReference type="OMA" id="CAITIMG"/>
<dbReference type="InterPro" id="IPR003598">
    <property type="entry name" value="Ig_sub2"/>
</dbReference>
<dbReference type="InterPro" id="IPR007110">
    <property type="entry name" value="Ig-like_dom"/>
</dbReference>
<feature type="chain" id="PRO_5025591577" evidence="5">
    <location>
        <begin position="25"/>
        <end position="752"/>
    </location>
</feature>
<evidence type="ECO:0000256" key="3">
    <source>
        <dbReference type="ARBA" id="ARBA00023180"/>
    </source>
</evidence>
<evidence type="ECO:0000256" key="5">
    <source>
        <dbReference type="SAM" id="SignalP"/>
    </source>
</evidence>
<dbReference type="SMART" id="SM00408">
    <property type="entry name" value="IGc2"/>
    <property type="match status" value="2"/>
</dbReference>
<dbReference type="Proteomes" id="UP000472265">
    <property type="component" value="Chromosome 1"/>
</dbReference>
<dbReference type="AlphaFoldDB" id="A0A671TJT4"/>